<dbReference type="EMBL" id="AODQ01000173">
    <property type="protein sequence ID" value="EMR00874.1"/>
    <property type="molecule type" value="Genomic_DNA"/>
</dbReference>
<gene>
    <name evidence="1" type="ORF">ADICEAN_03998</name>
</gene>
<evidence type="ECO:0000313" key="1">
    <source>
        <dbReference type="EMBL" id="EMR00874.1"/>
    </source>
</evidence>
<dbReference type="AlphaFoldDB" id="M7NQV0"/>
<dbReference type="Proteomes" id="UP000011910">
    <property type="component" value="Unassembled WGS sequence"/>
</dbReference>
<comment type="caution">
    <text evidence="1">The sequence shown here is derived from an EMBL/GenBank/DDBJ whole genome shotgun (WGS) entry which is preliminary data.</text>
</comment>
<protein>
    <submittedName>
        <fullName evidence="1">Uncharacterized protein</fullName>
    </submittedName>
</protein>
<accession>M7NQV0</accession>
<sequence length="100" mass="10804">MLRLLALLVKYLDLVNDLGRQVAQGSGGIIAKKFPPVYQHPPHLLALGLYLPALHHHARQFFDQVFGIGIRVGLKRAGGVLGGIALLDGQGLLAHNLHAF</sequence>
<organism evidence="1 2">
    <name type="scientific">Cesiribacter andamanensis AMV16</name>
    <dbReference type="NCBI Taxonomy" id="1279009"/>
    <lineage>
        <taxon>Bacteria</taxon>
        <taxon>Pseudomonadati</taxon>
        <taxon>Bacteroidota</taxon>
        <taxon>Cytophagia</taxon>
        <taxon>Cytophagales</taxon>
        <taxon>Cesiribacteraceae</taxon>
        <taxon>Cesiribacter</taxon>
    </lineage>
</organism>
<name>M7NQV0_9BACT</name>
<reference evidence="1 2" key="1">
    <citation type="journal article" date="2013" name="Genome Announc.">
        <title>Draft Genome Sequence of Cesiribacter andamanensis Strain AMV16T, Isolated from a Soil Sample from a Mud Volcano in the Andaman Islands, India.</title>
        <authorList>
            <person name="Shivaji S."/>
            <person name="Ara S."/>
            <person name="Begum Z."/>
            <person name="Srinivas T.N."/>
            <person name="Singh A."/>
            <person name="Kumar Pinnaka A."/>
        </authorList>
    </citation>
    <scope>NUCLEOTIDE SEQUENCE [LARGE SCALE GENOMIC DNA]</scope>
    <source>
        <strain evidence="1 2">AMV16</strain>
    </source>
</reference>
<proteinExistence type="predicted"/>
<evidence type="ECO:0000313" key="2">
    <source>
        <dbReference type="Proteomes" id="UP000011910"/>
    </source>
</evidence>
<keyword evidence="2" id="KW-1185">Reference proteome</keyword>